<evidence type="ECO:0000313" key="1">
    <source>
        <dbReference type="EMBL" id="KAH7909656.1"/>
    </source>
</evidence>
<protein>
    <submittedName>
        <fullName evidence="1">Uncharacterized protein</fullName>
    </submittedName>
</protein>
<reference evidence="1" key="1">
    <citation type="journal article" date="2021" name="New Phytol.">
        <title>Evolutionary innovations through gain and loss of genes in the ectomycorrhizal Boletales.</title>
        <authorList>
            <person name="Wu G."/>
            <person name="Miyauchi S."/>
            <person name="Morin E."/>
            <person name="Kuo A."/>
            <person name="Drula E."/>
            <person name="Varga T."/>
            <person name="Kohler A."/>
            <person name="Feng B."/>
            <person name="Cao Y."/>
            <person name="Lipzen A."/>
            <person name="Daum C."/>
            <person name="Hundley H."/>
            <person name="Pangilinan J."/>
            <person name="Johnson J."/>
            <person name="Barry K."/>
            <person name="LaButti K."/>
            <person name="Ng V."/>
            <person name="Ahrendt S."/>
            <person name="Min B."/>
            <person name="Choi I.G."/>
            <person name="Park H."/>
            <person name="Plett J.M."/>
            <person name="Magnuson J."/>
            <person name="Spatafora J.W."/>
            <person name="Nagy L.G."/>
            <person name="Henrissat B."/>
            <person name="Grigoriev I.V."/>
            <person name="Yang Z.L."/>
            <person name="Xu J."/>
            <person name="Martin F.M."/>
        </authorList>
    </citation>
    <scope>NUCLEOTIDE SEQUENCE</scope>
    <source>
        <strain evidence="1">ATCC 28755</strain>
    </source>
</reference>
<accession>A0ACB8A8Y9</accession>
<name>A0ACB8A8Y9_9AGAM</name>
<gene>
    <name evidence="1" type="ORF">BJ138DRAFT_1154743</name>
</gene>
<dbReference type="Proteomes" id="UP000790377">
    <property type="component" value="Unassembled WGS sequence"/>
</dbReference>
<proteinExistence type="predicted"/>
<comment type="caution">
    <text evidence="1">The sequence shown here is derived from an EMBL/GenBank/DDBJ whole genome shotgun (WGS) entry which is preliminary data.</text>
</comment>
<keyword evidence="2" id="KW-1185">Reference proteome</keyword>
<organism evidence="1 2">
    <name type="scientific">Hygrophoropsis aurantiaca</name>
    <dbReference type="NCBI Taxonomy" id="72124"/>
    <lineage>
        <taxon>Eukaryota</taxon>
        <taxon>Fungi</taxon>
        <taxon>Dikarya</taxon>
        <taxon>Basidiomycota</taxon>
        <taxon>Agaricomycotina</taxon>
        <taxon>Agaricomycetes</taxon>
        <taxon>Agaricomycetidae</taxon>
        <taxon>Boletales</taxon>
        <taxon>Coniophorineae</taxon>
        <taxon>Hygrophoropsidaceae</taxon>
        <taxon>Hygrophoropsis</taxon>
    </lineage>
</organism>
<sequence>MSSTTRTVPPRITIDKQDLLCAQQAGHSKMRVYQCKWRTPNSSNCLLWIADNNFSFIEHLKNYHGVPSDNTRRYCQWDGCGEIMAGFELAYHIPGGGHIGMGVFCSGCQKFMSRINFMFHAATNEASSCPGATAIPGSYSHSRIVDVQQSLGHD</sequence>
<evidence type="ECO:0000313" key="2">
    <source>
        <dbReference type="Proteomes" id="UP000790377"/>
    </source>
</evidence>
<dbReference type="EMBL" id="MU267748">
    <property type="protein sequence ID" value="KAH7909656.1"/>
    <property type="molecule type" value="Genomic_DNA"/>
</dbReference>